<reference evidence="5" key="3">
    <citation type="submission" date="2016-11" db="EMBL/GenBank/DDBJ databases">
        <authorList>
            <person name="Varghese N."/>
            <person name="Submissions S."/>
        </authorList>
    </citation>
    <scope>NUCLEOTIDE SEQUENCE [LARGE SCALE GENOMIC DNA]</scope>
    <source>
        <strain evidence="5">DX253</strain>
    </source>
</reference>
<feature type="compositionally biased region" description="Low complexity" evidence="1">
    <location>
        <begin position="181"/>
        <end position="246"/>
    </location>
</feature>
<dbReference type="eggNOG" id="arCOG10367">
    <property type="taxonomic scope" value="Archaea"/>
</dbReference>
<dbReference type="PROSITE" id="PS51318">
    <property type="entry name" value="TAT"/>
    <property type="match status" value="1"/>
</dbReference>
<dbReference type="EMBL" id="AEMG01000002">
    <property type="protein sequence ID" value="EFW93718.1"/>
    <property type="molecule type" value="Genomic_DNA"/>
</dbReference>
<dbReference type="Proteomes" id="UP000184203">
    <property type="component" value="Unassembled WGS sequence"/>
</dbReference>
<dbReference type="OrthoDB" id="265568at2157"/>
<dbReference type="PATRIC" id="fig|797209.4.peg.222"/>
<protein>
    <submittedName>
        <fullName evidence="2">Blue (Type 1) copper domain protein</fullName>
    </submittedName>
</protein>
<reference evidence="3" key="2">
    <citation type="submission" date="2016-11" db="EMBL/GenBank/DDBJ databases">
        <authorList>
            <person name="Jaros S."/>
            <person name="Januszkiewicz K."/>
            <person name="Wedrychowicz H."/>
        </authorList>
    </citation>
    <scope>NUCLEOTIDE SEQUENCE [LARGE SCALE GENOMIC DNA]</scope>
    <source>
        <strain evidence="3">DX253</strain>
    </source>
</reference>
<dbReference type="AlphaFoldDB" id="E7QMS3"/>
<evidence type="ECO:0000313" key="5">
    <source>
        <dbReference type="Proteomes" id="UP000184203"/>
    </source>
</evidence>
<evidence type="ECO:0000313" key="2">
    <source>
        <dbReference type="EMBL" id="EFW93718.1"/>
    </source>
</evidence>
<organism evidence="2 4">
    <name type="scientific">Haladaptatus paucihalophilus DX253</name>
    <dbReference type="NCBI Taxonomy" id="797209"/>
    <lineage>
        <taxon>Archaea</taxon>
        <taxon>Methanobacteriati</taxon>
        <taxon>Methanobacteriota</taxon>
        <taxon>Stenosarchaea group</taxon>
        <taxon>Halobacteria</taxon>
        <taxon>Halobacteriales</taxon>
        <taxon>Haladaptataceae</taxon>
        <taxon>Haladaptatus</taxon>
    </lineage>
</organism>
<name>E7QMS3_HALPU</name>
<proteinExistence type="predicted"/>
<evidence type="ECO:0000256" key="1">
    <source>
        <dbReference type="SAM" id="MobiDB-lite"/>
    </source>
</evidence>
<accession>E7QMS3</accession>
<dbReference type="Proteomes" id="UP000003751">
    <property type="component" value="Unassembled WGS sequence"/>
</dbReference>
<evidence type="ECO:0000313" key="3">
    <source>
        <dbReference type="EMBL" id="SHL48855.1"/>
    </source>
</evidence>
<evidence type="ECO:0000313" key="4">
    <source>
        <dbReference type="Proteomes" id="UP000003751"/>
    </source>
</evidence>
<reference evidence="2 4" key="1">
    <citation type="journal article" date="2014" name="ISME J.">
        <title>Trehalose/2-sulfotrehalose biosynthesis and glycine-betaine uptake are widely spread mechanisms for osmoadaptation in the Halobacteriales.</title>
        <authorList>
            <person name="Youssef N.H."/>
            <person name="Savage-Ashlock K.N."/>
            <person name="McCully A.L."/>
            <person name="Luedtke B."/>
            <person name="Shaw E.I."/>
            <person name="Hoff W.D."/>
            <person name="Elshahed M.S."/>
        </authorList>
    </citation>
    <scope>NUCLEOTIDE SEQUENCE [LARGE SCALE GENOMIC DNA]</scope>
    <source>
        <strain evidence="2 4">DX253</strain>
    </source>
</reference>
<gene>
    <name evidence="3" type="ORF">SAMN05444342_3941</name>
    <name evidence="2" type="ORF">ZOD2009_01205</name>
</gene>
<feature type="compositionally biased region" description="Low complexity" evidence="1">
    <location>
        <begin position="30"/>
        <end position="56"/>
    </location>
</feature>
<dbReference type="InterPro" id="IPR006311">
    <property type="entry name" value="TAT_signal"/>
</dbReference>
<sequence>MTGTPKSQRRTLLKTAGALTGLGVLGRLTTAQDTTDSGTTTTNGTSNTTSTTNQSDGNGGQESRRTIILGARVGHWLGLAPKVIEGRRNPTLGFIPTERYKVIWINLDGKRHEFQILGQKNGDFGQVIYRTDSSSKRGETRTLTFEPTDRIRRYRCRYHPDSMRGDIDRSGRFGGGGGTFTTGTTGTETTEGTFDTETTGGTFTTETTDGTFTTDGRFTTDTTDGTFTSDTTDGTFTTDTTETTSR</sequence>
<feature type="region of interest" description="Disordered" evidence="1">
    <location>
        <begin position="165"/>
        <end position="246"/>
    </location>
</feature>
<feature type="region of interest" description="Disordered" evidence="1">
    <location>
        <begin position="30"/>
        <end position="62"/>
    </location>
</feature>
<dbReference type="EMBL" id="FRAN01000007">
    <property type="protein sequence ID" value="SHL48855.1"/>
    <property type="molecule type" value="Genomic_DNA"/>
</dbReference>
<keyword evidence="5" id="KW-1185">Reference proteome</keyword>
<dbReference type="RefSeq" id="WP_007976238.1">
    <property type="nucleotide sequence ID" value="NZ_AEMG01000002.1"/>
</dbReference>